<evidence type="ECO:0000313" key="5">
    <source>
        <dbReference type="EMBL" id="JAC78367.1"/>
    </source>
</evidence>
<name>A0A061RZN3_9CHLO</name>
<dbReference type="EMBL" id="GBEZ01007064">
    <property type="protein sequence ID" value="JAC78367.1"/>
    <property type="molecule type" value="Transcribed_RNA"/>
</dbReference>
<proteinExistence type="inferred from homology"/>
<sequence>MLEEYPTVRHNGSQHLQNGYHDAVHKPSDRFESAHHGGIATSFFAGLLQTELGHRILELGSSDESVFVNSSKSKEAGALVLSLSTNQEASTVDFELGRLACCRFLALARCKLWWMTPAWGSTAKDVPPETQFLLLELAEGGPYAIMLPLIDSGSFRATLRPPGKQRESSESLTIRIESGDSSTRAKSWAACLLVAASWDPFELVQHSVASAAALSGGGKPLSAKQLPPSLDVFGWCTWDAFYSKISAKGLHEGVRSLCDGGVPPKLVILDDGWQSTEIDAELRGHHMQALDETQVLRSQHSLLQHEAEELAHHAGGTATSIATMPLIEQSSDDEDSDAHLQVQAGRMLNFLKYAFSKGMAEFLFIKFYEGVIEKAEWDSRTVAWFAWCATKGPLKRPLIDFFATSGTFIRRLCDVRANHKFASPSSTAHEKASRPSQLKDVISSLRDAWGVRYFYCWHGLSGYWGGVSTEASSMAELQPEIVYANPTPGVLEIEPAMGWGPASLAGVGIVKQPAKLYEAMHSYLAESGVTGVKVDCQAGVGLVPGPGGGPVSALRCHKALEESVARHFPGNHMINCMGHSTENFYRYTTSAIARCCDDFYPCDPASHTSHIGNAAFNSLFLGALVHPDWDMFQSLHPAAELHAAARAASGSAVYVSDKPGEHDFDLLRRLVLPDGTVLRPKMPGRPTIDVLFSDPMCDGATPLKIWNRNEVGGLVGVFNVQGASWDRSRRRFHIHDENPPPLWAGVSPSDVWKAFDAPPEQSFVMWRGVMQKLQIVRGPQSNIMIKLPPGGSEVVTIIPVMEEAGACFAPIGLKELFNPGAAVLACRLIETGDRPSFLVSIRGFGPFAAYCDPAPVSVEVAQREADFRYDSGSKWMELDIPRDEGCSQHEIKVLL</sequence>
<accession>A0A061RZN3</accession>
<keyword evidence="3" id="KW-0119">Carbohydrate metabolism</keyword>
<dbReference type="Gene3D" id="3.20.20.70">
    <property type="entry name" value="Aldolase class I"/>
    <property type="match status" value="1"/>
</dbReference>
<evidence type="ECO:0000256" key="1">
    <source>
        <dbReference type="ARBA" id="ARBA00007240"/>
    </source>
</evidence>
<dbReference type="InterPro" id="IPR008811">
    <property type="entry name" value="Glycosyl_hydrolases_36"/>
</dbReference>
<comment type="catalytic activity">
    <reaction evidence="4">
        <text>alpha-D-galactosyl-(1-&gt;3)-1D-myo-inositol + sucrose = raffinose + myo-inositol</text>
        <dbReference type="Rhea" id="RHEA:20161"/>
        <dbReference type="ChEBI" id="CHEBI:16634"/>
        <dbReference type="ChEBI" id="CHEBI:17268"/>
        <dbReference type="ChEBI" id="CHEBI:17505"/>
        <dbReference type="ChEBI" id="CHEBI:17992"/>
        <dbReference type="EC" id="2.4.1.82"/>
    </reaction>
</comment>
<dbReference type="SUPFAM" id="SSF51445">
    <property type="entry name" value="(Trans)glycosidases"/>
    <property type="match status" value="1"/>
</dbReference>
<dbReference type="PANTHER" id="PTHR31268:SF32">
    <property type="entry name" value="GALACTINOL--SUCROSE GALACTOSYLTRANSFERASE 2-RELATED"/>
    <property type="match status" value="1"/>
</dbReference>
<reference evidence="5" key="1">
    <citation type="submission" date="2014-05" db="EMBL/GenBank/DDBJ databases">
        <title>The transcriptome of the halophilic microalga Tetraselmis sp. GSL018 isolated from the Great Salt Lake, Utah.</title>
        <authorList>
            <person name="Jinkerson R.E."/>
            <person name="D'Adamo S."/>
            <person name="Posewitz M.C."/>
        </authorList>
    </citation>
    <scope>NUCLEOTIDE SEQUENCE</scope>
    <source>
        <strain evidence="5">GSL018</strain>
    </source>
</reference>
<dbReference type="InterPro" id="IPR017853">
    <property type="entry name" value="GH"/>
</dbReference>
<dbReference type="PANTHER" id="PTHR31268">
    <property type="match status" value="1"/>
</dbReference>
<comment type="similarity">
    <text evidence="1">Belongs to the glycosyl hydrolases 36 family.</text>
</comment>
<organism evidence="5">
    <name type="scientific">Tetraselmis sp. GSL018</name>
    <dbReference type="NCBI Taxonomy" id="582737"/>
    <lineage>
        <taxon>Eukaryota</taxon>
        <taxon>Viridiplantae</taxon>
        <taxon>Chlorophyta</taxon>
        <taxon>core chlorophytes</taxon>
        <taxon>Chlorodendrophyceae</taxon>
        <taxon>Chlorodendrales</taxon>
        <taxon>Chlorodendraceae</taxon>
        <taxon>Tetraselmis</taxon>
    </lineage>
</organism>
<dbReference type="InterPro" id="IPR013785">
    <property type="entry name" value="Aldolase_TIM"/>
</dbReference>
<evidence type="ECO:0000256" key="3">
    <source>
        <dbReference type="ARBA" id="ARBA00023277"/>
    </source>
</evidence>
<dbReference type="GO" id="GO:0047274">
    <property type="term" value="F:galactinol-sucrose galactosyltransferase activity"/>
    <property type="evidence" value="ECO:0007669"/>
    <property type="project" value="UniProtKB-EC"/>
</dbReference>
<gene>
    <name evidence="5" type="ORF">TSPGSL018_15293</name>
</gene>
<dbReference type="EC" id="2.4.1.82" evidence="2"/>
<evidence type="ECO:0000256" key="4">
    <source>
        <dbReference type="ARBA" id="ARBA00049426"/>
    </source>
</evidence>
<evidence type="ECO:0000256" key="2">
    <source>
        <dbReference type="ARBA" id="ARBA00012708"/>
    </source>
</evidence>
<protein>
    <recommendedName>
        <fullName evidence="2">galactinol--sucrose galactosyltransferase</fullName>
        <ecNumber evidence="2">2.4.1.82</ecNumber>
    </recommendedName>
</protein>
<dbReference type="Pfam" id="PF05691">
    <property type="entry name" value="Raffinose_syn"/>
    <property type="match status" value="2"/>
</dbReference>
<dbReference type="AlphaFoldDB" id="A0A061RZN3"/>